<organism evidence="2 3">
    <name type="scientific">Vibrio vulnificus (strain CMCP6)</name>
    <dbReference type="NCBI Taxonomy" id="216895"/>
    <lineage>
        <taxon>Bacteria</taxon>
        <taxon>Pseudomonadati</taxon>
        <taxon>Pseudomonadota</taxon>
        <taxon>Gammaproteobacteria</taxon>
        <taxon>Vibrionales</taxon>
        <taxon>Vibrionaceae</taxon>
        <taxon>Vibrio</taxon>
    </lineage>
</organism>
<evidence type="ECO:0000313" key="3">
    <source>
        <dbReference type="Proteomes" id="UP000002275"/>
    </source>
</evidence>
<accession>A0A3Q0L5Z2</accession>
<evidence type="ECO:0000256" key="1">
    <source>
        <dbReference type="SAM" id="Phobius"/>
    </source>
</evidence>
<gene>
    <name evidence="2" type="ordered locus">VV1_2481</name>
</gene>
<dbReference type="Proteomes" id="UP000002275">
    <property type="component" value="Chromosome I"/>
</dbReference>
<feature type="transmembrane region" description="Helical" evidence="1">
    <location>
        <begin position="12"/>
        <end position="35"/>
    </location>
</feature>
<keyword evidence="1" id="KW-0812">Transmembrane</keyword>
<keyword evidence="1" id="KW-1133">Transmembrane helix</keyword>
<keyword evidence="1" id="KW-0472">Membrane</keyword>
<dbReference type="AlphaFoldDB" id="A0A3Q0L5Z2"/>
<proteinExistence type="predicted"/>
<feature type="transmembrane region" description="Helical" evidence="1">
    <location>
        <begin position="56"/>
        <end position="81"/>
    </location>
</feature>
<reference evidence="2 3" key="3">
    <citation type="journal article" date="2011" name="Mol. Syst. Biol.">
        <title>Integrative genome-scale metabolic analysis of Vibrio vulnificus for drug targeting and discovery.</title>
        <authorList>
            <person name="Kim H.U."/>
            <person name="Kim S.Y."/>
            <person name="Jeong H."/>
            <person name="Kim T.Y."/>
            <person name="Kim J.J."/>
            <person name="Choy H.E."/>
            <person name="Yi K.Y."/>
            <person name="Rhee J.H."/>
            <person name="Lee S.Y."/>
        </authorList>
    </citation>
    <scope>NUCLEOTIDE SEQUENCE [LARGE SCALE GENOMIC DNA]</scope>
    <source>
        <strain evidence="2 3">CMCP6</strain>
    </source>
</reference>
<dbReference type="EMBL" id="AE016795">
    <property type="protein sequence ID" value="AAO10844.1"/>
    <property type="molecule type" value="Genomic_DNA"/>
</dbReference>
<sequence length="123" mass="13031">MAVKDIARENMGLLVVAAAYAVIAIIAWSFPFTIAKKLMPIEVNTEEVTSISAFDLARVGVALMALNLIINSAWSVIPAIISISSHYGGDPTSSLSSLMMLVVGVSLLVGNRKVAYILVAKQP</sequence>
<dbReference type="KEGG" id="vvu:VV1_2481"/>
<reference evidence="3" key="1">
    <citation type="submission" date="2002-12" db="EMBL/GenBank/DDBJ databases">
        <title>Complete genome sequence of Vibrio vulnificus CMCP6.</title>
        <authorList>
            <person name="Rhee J.H."/>
            <person name="Kim S.Y."/>
            <person name="Chung S.S."/>
            <person name="Kim J.J."/>
            <person name="Moon Y.H."/>
            <person name="Jeong H."/>
            <person name="Choy H.E."/>
        </authorList>
    </citation>
    <scope>NUCLEOTIDE SEQUENCE [LARGE SCALE GENOMIC DNA]</scope>
    <source>
        <strain evidence="3">CMCP6</strain>
    </source>
</reference>
<protein>
    <submittedName>
        <fullName evidence="2">'Acetyltransferase, GNAT family</fullName>
    </submittedName>
</protein>
<reference evidence="2 3" key="2">
    <citation type="journal article" date="2003" name="Infect. Immun.">
        <title>Characterization and pathogenic significance of Vibrio vulnificus antigens preferentially expressed in septicemic patients.</title>
        <authorList>
            <person name="Kim Y.R."/>
            <person name="Lee S.E."/>
            <person name="Kim C.M."/>
            <person name="Kim S.Y."/>
            <person name="Shin E.K."/>
            <person name="Shin D.H."/>
            <person name="Chung S.S."/>
            <person name="Choy H.E."/>
            <person name="Progulske-Fox A."/>
            <person name="Hillman J.D."/>
            <person name="Handfield M."/>
            <person name="Rhee J.H."/>
        </authorList>
    </citation>
    <scope>NUCLEOTIDE SEQUENCE [LARGE SCALE GENOMIC DNA]</scope>
    <source>
        <strain evidence="2 3">CMCP6</strain>
    </source>
</reference>
<evidence type="ECO:0000313" key="2">
    <source>
        <dbReference type="EMBL" id="AAO10844.1"/>
    </source>
</evidence>
<feature type="transmembrane region" description="Helical" evidence="1">
    <location>
        <begin position="93"/>
        <end position="111"/>
    </location>
</feature>
<name>A0A3Q0L5Z2_VIBVU</name>